<evidence type="ECO:0000256" key="1">
    <source>
        <dbReference type="SAM" id="MobiDB-lite"/>
    </source>
</evidence>
<feature type="compositionally biased region" description="Basic and acidic residues" evidence="1">
    <location>
        <begin position="9"/>
        <end position="20"/>
    </location>
</feature>
<dbReference type="AlphaFoldDB" id="A0A8H6KZ40"/>
<organism evidence="2 3">
    <name type="scientific">Colletotrichum plurivorum</name>
    <dbReference type="NCBI Taxonomy" id="2175906"/>
    <lineage>
        <taxon>Eukaryota</taxon>
        <taxon>Fungi</taxon>
        <taxon>Dikarya</taxon>
        <taxon>Ascomycota</taxon>
        <taxon>Pezizomycotina</taxon>
        <taxon>Sordariomycetes</taxon>
        <taxon>Hypocreomycetidae</taxon>
        <taxon>Glomerellales</taxon>
        <taxon>Glomerellaceae</taxon>
        <taxon>Colletotrichum</taxon>
        <taxon>Colletotrichum orchidearum species complex</taxon>
    </lineage>
</organism>
<keyword evidence="3" id="KW-1185">Reference proteome</keyword>
<protein>
    <submittedName>
        <fullName evidence="2">Uncharacterized protein</fullName>
    </submittedName>
</protein>
<sequence length="94" mass="10291">MKVQSSPGDIRDSDGQDNRVRRGRPNFTKNNRHSESGLRSVDKNGLAAAAAAPYTPVGAEVGGAWRSMEELELELRSKRRLELGSRSSLTHSDV</sequence>
<proteinExistence type="predicted"/>
<evidence type="ECO:0000313" key="3">
    <source>
        <dbReference type="Proteomes" id="UP000654918"/>
    </source>
</evidence>
<evidence type="ECO:0000313" key="2">
    <source>
        <dbReference type="EMBL" id="KAF6839621.1"/>
    </source>
</evidence>
<feature type="region of interest" description="Disordered" evidence="1">
    <location>
        <begin position="1"/>
        <end position="42"/>
    </location>
</feature>
<comment type="caution">
    <text evidence="2">The sequence shown here is derived from an EMBL/GenBank/DDBJ whole genome shotgun (WGS) entry which is preliminary data.</text>
</comment>
<gene>
    <name evidence="2" type="ORF">CPLU01_01758</name>
</gene>
<name>A0A8H6KZ40_9PEZI</name>
<feature type="compositionally biased region" description="Basic and acidic residues" evidence="1">
    <location>
        <begin position="32"/>
        <end position="42"/>
    </location>
</feature>
<reference evidence="2" key="1">
    <citation type="journal article" date="2020" name="Phytopathology">
        <title>Genome Sequence Resources of Colletotrichum truncatum, C. plurivorum, C. musicola, and C. sojae: Four Species Pathogenic to Soybean (Glycine max).</title>
        <authorList>
            <person name="Rogerio F."/>
            <person name="Boufleur T.R."/>
            <person name="Ciampi-Guillardi M."/>
            <person name="Sukno S.A."/>
            <person name="Thon M.R."/>
            <person name="Massola Junior N.S."/>
            <person name="Baroncelli R."/>
        </authorList>
    </citation>
    <scope>NUCLEOTIDE SEQUENCE</scope>
    <source>
        <strain evidence="2">LFN00145</strain>
    </source>
</reference>
<dbReference type="Proteomes" id="UP000654918">
    <property type="component" value="Unassembled WGS sequence"/>
</dbReference>
<accession>A0A8H6KZ40</accession>
<dbReference type="EMBL" id="WIGO01000012">
    <property type="protein sequence ID" value="KAF6839621.1"/>
    <property type="molecule type" value="Genomic_DNA"/>
</dbReference>